<evidence type="ECO:0000313" key="1">
    <source>
        <dbReference type="EMBL" id="MCU5746974.1"/>
    </source>
</evidence>
<name>A0ABT2QSM7_9STAP</name>
<evidence type="ECO:0000313" key="2">
    <source>
        <dbReference type="Proteomes" id="UP001209553"/>
    </source>
</evidence>
<dbReference type="InterPro" id="IPR023214">
    <property type="entry name" value="HAD_sf"/>
</dbReference>
<dbReference type="Gene3D" id="3.40.50.1000">
    <property type="entry name" value="HAD superfamily/HAD-like"/>
    <property type="match status" value="1"/>
</dbReference>
<dbReference type="PANTHER" id="PTHR10000">
    <property type="entry name" value="PHOSPHOSERINE PHOSPHATASE"/>
    <property type="match status" value="1"/>
</dbReference>
<dbReference type="EMBL" id="JAOPKZ010000018">
    <property type="protein sequence ID" value="MCU5746974.1"/>
    <property type="molecule type" value="Genomic_DNA"/>
</dbReference>
<dbReference type="Proteomes" id="UP001209553">
    <property type="component" value="Unassembled WGS sequence"/>
</dbReference>
<dbReference type="Pfam" id="PF08282">
    <property type="entry name" value="Hydrolase_3"/>
    <property type="match status" value="1"/>
</dbReference>
<dbReference type="Gene3D" id="3.30.1240.10">
    <property type="match status" value="1"/>
</dbReference>
<dbReference type="RefSeq" id="WP_262856678.1">
    <property type="nucleotide sequence ID" value="NZ_JAOPKZ010000018.1"/>
</dbReference>
<protein>
    <submittedName>
        <fullName evidence="1">HAD family hydrolase</fullName>
    </submittedName>
</protein>
<proteinExistence type="predicted"/>
<accession>A0ABT2QSM7</accession>
<dbReference type="InterPro" id="IPR036412">
    <property type="entry name" value="HAD-like_sf"/>
</dbReference>
<dbReference type="SUPFAM" id="SSF56784">
    <property type="entry name" value="HAD-like"/>
    <property type="match status" value="1"/>
</dbReference>
<reference evidence="1 2" key="1">
    <citation type="journal article" date="2023" name="Int. J. Syst. Evol. Microbiol.">
        <title>Streptococcus sciuri sp. nov., Staphylococcus marylandisciuri sp. nov. and Staphylococcus americanisciuri sp. nov., isolated from faeces of eastern grey squirrel (Sciurus carolinensis).</title>
        <authorList>
            <person name="Volokhov D.V."/>
            <person name="Zagorodnyaya T.A."/>
            <person name="Furtak V.A."/>
            <person name="Nattanmai G."/>
            <person name="Randall L."/>
            <person name="Jose S."/>
            <person name="Gao Y."/>
            <person name="Eisenberg T."/>
            <person name="Delmonte P."/>
            <person name="Blom J."/>
            <person name="Mitchell K.K."/>
        </authorList>
    </citation>
    <scope>NUCLEOTIDE SEQUENCE [LARGE SCALE GENOMIC DNA]</scope>
    <source>
        <strain evidence="1 2">SQ8-PEA</strain>
    </source>
</reference>
<keyword evidence="2" id="KW-1185">Reference proteome</keyword>
<dbReference type="NCBIfam" id="TIGR01484">
    <property type="entry name" value="HAD-SF-IIB"/>
    <property type="match status" value="1"/>
</dbReference>
<comment type="caution">
    <text evidence="1">The sequence shown here is derived from an EMBL/GenBank/DDBJ whole genome shotgun (WGS) entry which is preliminary data.</text>
</comment>
<organism evidence="1 2">
    <name type="scientific">Staphylococcus marylandisciuri</name>
    <dbReference type="NCBI Taxonomy" id="2981529"/>
    <lineage>
        <taxon>Bacteria</taxon>
        <taxon>Bacillati</taxon>
        <taxon>Bacillota</taxon>
        <taxon>Bacilli</taxon>
        <taxon>Bacillales</taxon>
        <taxon>Staphylococcaceae</taxon>
        <taxon>Staphylococcus</taxon>
    </lineage>
</organism>
<dbReference type="PANTHER" id="PTHR10000:SF53">
    <property type="entry name" value="5-AMINO-6-(5-PHOSPHO-D-RIBITYLAMINO)URACIL PHOSPHATASE YBJI-RELATED"/>
    <property type="match status" value="1"/>
</dbReference>
<dbReference type="GO" id="GO:0016787">
    <property type="term" value="F:hydrolase activity"/>
    <property type="evidence" value="ECO:0007669"/>
    <property type="project" value="UniProtKB-KW"/>
</dbReference>
<dbReference type="InterPro" id="IPR006379">
    <property type="entry name" value="HAD-SF_hydro_IIB"/>
</dbReference>
<sequence length="249" mass="28192">MIFVIDVDGTICFNGRFIEDVLHNELERLSREHRLIFASARPIRDLVPVVKSFENLTLIGGNGAIISQNKEVSVIKSISTHEFEAIKKLILENNLEYIIDGSFDYSAKVTPDNKIYKQLDPDALANNVNIEDITEPIKVILVNLTDEMFDYVKSNVENLKDNLSINYHEDDNNIDITAKDVNKYTTLRKVIDTEDYIAFGNDINDYELLKHAKKAYIIGEHEIDSSLGGIERVKSDAHAVAEALTTYLT</sequence>
<gene>
    <name evidence="1" type="ORF">N9R04_09820</name>
</gene>
<keyword evidence="1" id="KW-0378">Hydrolase</keyword>